<feature type="domain" description="Thioredoxin" evidence="1">
    <location>
        <begin position="309"/>
        <end position="441"/>
    </location>
</feature>
<dbReference type="EMBL" id="NBWU01000001">
    <property type="protein sequence ID" value="PCE66148.1"/>
    <property type="molecule type" value="Genomic_DNA"/>
</dbReference>
<dbReference type="Proteomes" id="UP000219559">
    <property type="component" value="Unassembled WGS sequence"/>
</dbReference>
<dbReference type="InterPro" id="IPR050553">
    <property type="entry name" value="Thioredoxin_ResA/DsbE_sf"/>
</dbReference>
<dbReference type="PANTHER" id="PTHR42852:SF13">
    <property type="entry name" value="PROTEIN DIPZ"/>
    <property type="match status" value="1"/>
</dbReference>
<sequence>MKRTLGLLALLCVCLGWGQRTLSGTLSPAEQFNWLLLYRIAPSEQVYLIDTEVKDGKFSFEMPEASIAGTYRVVYAVPQDEFYFDVIYTGKEDVEIDFSFEEGLQIIQSEENKNLYGYLGAVLNLESKVNEKLEVGATTLDPEVQSFFDSMAGLQAEFEADTQGEYAHDFVNFNKPFLPKAKLTDSEYQAAKQAHILHQLDFSNTKLQASTFLTDKALAYSLMATPLTGMSRNEAELTIQKNLLDIEAKLPETIDVGFKARLFYDIWKQMDKIPLNSVSDFIYNTYLEPLPDKTSFNNIKKAISEKMRLRIGAQAPELYWRSGDESFRLGDLTGAERYVLAFWSSSCSHCLVEMPKLQEKIAGYPNTIFLAVGLEDPENKWAEEIQKLPGFTHAMAPGKWESEAAKDYAIQGTPSFIVLDAKKRIEAKPEDLEGLFQVLNGT</sequence>
<dbReference type="InterPro" id="IPR013766">
    <property type="entry name" value="Thioredoxin_domain"/>
</dbReference>
<dbReference type="InterPro" id="IPR012336">
    <property type="entry name" value="Thioredoxin-like_fold"/>
</dbReference>
<comment type="caution">
    <text evidence="2">The sequence shown here is derived from an EMBL/GenBank/DDBJ whole genome shotgun (WGS) entry which is preliminary data.</text>
</comment>
<dbReference type="PANTHER" id="PTHR42852">
    <property type="entry name" value="THIOL:DISULFIDE INTERCHANGE PROTEIN DSBE"/>
    <property type="match status" value="1"/>
</dbReference>
<dbReference type="InterPro" id="IPR036249">
    <property type="entry name" value="Thioredoxin-like_sf"/>
</dbReference>
<dbReference type="OrthoDB" id="6399635at2"/>
<dbReference type="CDD" id="cd02966">
    <property type="entry name" value="TlpA_like_family"/>
    <property type="match status" value="1"/>
</dbReference>
<dbReference type="SUPFAM" id="SSF52833">
    <property type="entry name" value="Thioredoxin-like"/>
    <property type="match status" value="1"/>
</dbReference>
<evidence type="ECO:0000259" key="1">
    <source>
        <dbReference type="PROSITE" id="PS51352"/>
    </source>
</evidence>
<dbReference type="AlphaFoldDB" id="A0A2A4GDS4"/>
<dbReference type="PROSITE" id="PS51352">
    <property type="entry name" value="THIOREDOXIN_2"/>
    <property type="match status" value="1"/>
</dbReference>
<proteinExistence type="predicted"/>
<dbReference type="Gene3D" id="3.40.30.10">
    <property type="entry name" value="Glutaredoxin"/>
    <property type="match status" value="1"/>
</dbReference>
<name>A0A2A4GDS4_9FLAO</name>
<accession>A0A2A4GDS4</accession>
<evidence type="ECO:0000313" key="3">
    <source>
        <dbReference type="Proteomes" id="UP000219559"/>
    </source>
</evidence>
<dbReference type="RefSeq" id="WP_097441669.1">
    <property type="nucleotide sequence ID" value="NZ_NBWU01000001.1"/>
</dbReference>
<gene>
    <name evidence="2" type="ORF">B7P33_02285</name>
</gene>
<reference evidence="2 3" key="1">
    <citation type="submission" date="2017-04" db="EMBL/GenBank/DDBJ databases">
        <title>A new member of the family Flavobacteriaceae isolated from ascidians.</title>
        <authorList>
            <person name="Chen L."/>
        </authorList>
    </citation>
    <scope>NUCLEOTIDE SEQUENCE [LARGE SCALE GENOMIC DNA]</scope>
    <source>
        <strain evidence="2 3">HQA918</strain>
    </source>
</reference>
<protein>
    <recommendedName>
        <fullName evidence="1">Thioredoxin domain-containing protein</fullName>
    </recommendedName>
</protein>
<dbReference type="Pfam" id="PF13905">
    <property type="entry name" value="Thioredoxin_8"/>
    <property type="match status" value="1"/>
</dbReference>
<organism evidence="2 3">
    <name type="scientific">Sediminicola luteus</name>
    <dbReference type="NCBI Taxonomy" id="319238"/>
    <lineage>
        <taxon>Bacteria</taxon>
        <taxon>Pseudomonadati</taxon>
        <taxon>Bacteroidota</taxon>
        <taxon>Flavobacteriia</taxon>
        <taxon>Flavobacteriales</taxon>
        <taxon>Flavobacteriaceae</taxon>
        <taxon>Sediminicola</taxon>
    </lineage>
</organism>
<evidence type="ECO:0000313" key="2">
    <source>
        <dbReference type="EMBL" id="PCE66148.1"/>
    </source>
</evidence>
<keyword evidence="3" id="KW-1185">Reference proteome</keyword>